<evidence type="ECO:0000259" key="4">
    <source>
        <dbReference type="PROSITE" id="PS50072"/>
    </source>
</evidence>
<comment type="function">
    <text evidence="1">PPIases accelerate the folding of proteins. It catalyzes the cis-trans isomerization of proline imidic peptide bonds in oligopeptides.</text>
</comment>
<comment type="caution">
    <text evidence="5">The sequence shown here is derived from an EMBL/GenBank/DDBJ whole genome shotgun (WGS) entry which is preliminary data.</text>
</comment>
<dbReference type="PANTHER" id="PTHR45625:SF3">
    <property type="entry name" value="PEPTIDYL-PROLYL CIS-TRANS ISOMERASE B-RELATED"/>
    <property type="match status" value="1"/>
</dbReference>
<dbReference type="SUPFAM" id="SSF50891">
    <property type="entry name" value="Cyclophilin-like"/>
    <property type="match status" value="1"/>
</dbReference>
<organism evidence="5 6">
    <name type="scientific">Planobispora longispora</name>
    <dbReference type="NCBI Taxonomy" id="28887"/>
    <lineage>
        <taxon>Bacteria</taxon>
        <taxon>Bacillati</taxon>
        <taxon>Actinomycetota</taxon>
        <taxon>Actinomycetes</taxon>
        <taxon>Streptosporangiales</taxon>
        <taxon>Streptosporangiaceae</taxon>
        <taxon>Planobispora</taxon>
    </lineage>
</organism>
<evidence type="ECO:0000313" key="5">
    <source>
        <dbReference type="EMBL" id="GIH79170.1"/>
    </source>
</evidence>
<feature type="compositionally biased region" description="Basic and acidic residues" evidence="2">
    <location>
        <begin position="1"/>
        <end position="19"/>
    </location>
</feature>
<proteinExistence type="predicted"/>
<keyword evidence="3" id="KW-0812">Transmembrane</keyword>
<dbReference type="Proteomes" id="UP000616724">
    <property type="component" value="Unassembled WGS sequence"/>
</dbReference>
<dbReference type="Gene3D" id="2.40.100.10">
    <property type="entry name" value="Cyclophilin-like"/>
    <property type="match status" value="1"/>
</dbReference>
<dbReference type="AlphaFoldDB" id="A0A8J3RQ43"/>
<gene>
    <name evidence="5" type="primary">ppiB_2</name>
    <name evidence="5" type="ORF">Plo01_55990</name>
</gene>
<keyword evidence="5" id="KW-0413">Isomerase</keyword>
<feature type="region of interest" description="Disordered" evidence="2">
    <location>
        <begin position="1"/>
        <end position="31"/>
    </location>
</feature>
<keyword evidence="3" id="KW-0472">Membrane</keyword>
<dbReference type="EMBL" id="BOOH01000046">
    <property type="protein sequence ID" value="GIH79170.1"/>
    <property type="molecule type" value="Genomic_DNA"/>
</dbReference>
<protein>
    <submittedName>
        <fullName evidence="5">Peptidylprolyl isomerase</fullName>
    </submittedName>
</protein>
<dbReference type="InterPro" id="IPR029000">
    <property type="entry name" value="Cyclophilin-like_dom_sf"/>
</dbReference>
<feature type="transmembrane region" description="Helical" evidence="3">
    <location>
        <begin position="33"/>
        <end position="54"/>
    </location>
</feature>
<reference evidence="5 6" key="1">
    <citation type="submission" date="2021-01" db="EMBL/GenBank/DDBJ databases">
        <title>Whole genome shotgun sequence of Planobispora longispora NBRC 13918.</title>
        <authorList>
            <person name="Komaki H."/>
            <person name="Tamura T."/>
        </authorList>
    </citation>
    <scope>NUCLEOTIDE SEQUENCE [LARGE SCALE GENOMIC DNA]</scope>
    <source>
        <strain evidence="5 6">NBRC 13918</strain>
    </source>
</reference>
<dbReference type="GO" id="GO:0003755">
    <property type="term" value="F:peptidyl-prolyl cis-trans isomerase activity"/>
    <property type="evidence" value="ECO:0007669"/>
    <property type="project" value="InterPro"/>
</dbReference>
<keyword evidence="6" id="KW-1185">Reference proteome</keyword>
<evidence type="ECO:0000313" key="6">
    <source>
        <dbReference type="Proteomes" id="UP000616724"/>
    </source>
</evidence>
<keyword evidence="3" id="KW-1133">Transmembrane helix</keyword>
<dbReference type="InterPro" id="IPR002130">
    <property type="entry name" value="Cyclophilin-type_PPIase_dom"/>
</dbReference>
<evidence type="ECO:0000256" key="3">
    <source>
        <dbReference type="SAM" id="Phobius"/>
    </source>
</evidence>
<evidence type="ECO:0000256" key="1">
    <source>
        <dbReference type="ARBA" id="ARBA00002388"/>
    </source>
</evidence>
<feature type="region of interest" description="Disordered" evidence="2">
    <location>
        <begin position="183"/>
        <end position="205"/>
    </location>
</feature>
<dbReference type="PANTHER" id="PTHR45625">
    <property type="entry name" value="PEPTIDYL-PROLYL CIS-TRANS ISOMERASE-RELATED"/>
    <property type="match status" value="1"/>
</dbReference>
<sequence>MSGEDRQSQLAREHKERQVQRAQQAGKAKRNTFIGAGVAVAVVAGGLIAATTLLGGSSDAENKAAATPTPTASESADPTASPSATVSPSPGNPLKAGAVTCEYRKDTSGSPAKEVGFPPNKPNLKLKTMTITTNHGDIVIDLATQAAPCSVNSMAFLAKKNFFDNTRCHRLATPENSGLGLLQCGDPQAKADGKNPTDGQGSSGYVFNDENLGGLSYGRGTVALAQPGDASNQNGSQFWISYSDETAQLDAAAAYTPIGTISKGLEIVDEIVKGGWITNPDDITGDGGSNAPKIPVIIKDVKVS</sequence>
<dbReference type="PROSITE" id="PS50072">
    <property type="entry name" value="CSA_PPIASE_2"/>
    <property type="match status" value="1"/>
</dbReference>
<evidence type="ECO:0000256" key="2">
    <source>
        <dbReference type="SAM" id="MobiDB-lite"/>
    </source>
</evidence>
<accession>A0A8J3RQ43</accession>
<dbReference type="InterPro" id="IPR044666">
    <property type="entry name" value="Cyclophilin_A-like"/>
</dbReference>
<dbReference type="Pfam" id="PF00160">
    <property type="entry name" value="Pro_isomerase"/>
    <property type="match status" value="1"/>
</dbReference>
<dbReference type="RefSeq" id="WP_203893644.1">
    <property type="nucleotide sequence ID" value="NZ_BOOH01000046.1"/>
</dbReference>
<feature type="region of interest" description="Disordered" evidence="2">
    <location>
        <begin position="55"/>
        <end position="96"/>
    </location>
</feature>
<feature type="domain" description="PPIase cyclophilin-type" evidence="4">
    <location>
        <begin position="125"/>
        <end position="303"/>
    </location>
</feature>
<feature type="compositionally biased region" description="Low complexity" evidence="2">
    <location>
        <begin position="64"/>
        <end position="89"/>
    </location>
</feature>
<name>A0A8J3RQ43_9ACTN</name>